<gene>
    <name evidence="1" type="ORF">OV287_13045</name>
</gene>
<reference evidence="1 2" key="1">
    <citation type="submission" date="2022-11" db="EMBL/GenBank/DDBJ databases">
        <title>Minimal conservation of predation-associated metabolite biosynthetic gene clusters underscores biosynthetic potential of Myxococcota including descriptions for ten novel species: Archangium lansinium sp. nov., Myxococcus landrumus sp. nov., Nannocystis bai.</title>
        <authorList>
            <person name="Ahearne A."/>
            <person name="Stevens C."/>
            <person name="Phillips K."/>
        </authorList>
    </citation>
    <scope>NUCLEOTIDE SEQUENCE [LARGE SCALE GENOMIC DNA]</scope>
    <source>
        <strain evidence="1 2">MIWBW</strain>
    </source>
</reference>
<protein>
    <submittedName>
        <fullName evidence="1">Uncharacterized protein</fullName>
    </submittedName>
</protein>
<evidence type="ECO:0000313" key="1">
    <source>
        <dbReference type="EMBL" id="MCY1075410.1"/>
    </source>
</evidence>
<organism evidence="1 2">
    <name type="scientific">Archangium lansingense</name>
    <dbReference type="NCBI Taxonomy" id="2995310"/>
    <lineage>
        <taxon>Bacteria</taxon>
        <taxon>Pseudomonadati</taxon>
        <taxon>Myxococcota</taxon>
        <taxon>Myxococcia</taxon>
        <taxon>Myxococcales</taxon>
        <taxon>Cystobacterineae</taxon>
        <taxon>Archangiaceae</taxon>
        <taxon>Archangium</taxon>
    </lineage>
</organism>
<comment type="caution">
    <text evidence="1">The sequence shown here is derived from an EMBL/GenBank/DDBJ whole genome shotgun (WGS) entry which is preliminary data.</text>
</comment>
<dbReference type="Proteomes" id="UP001207654">
    <property type="component" value="Unassembled WGS sequence"/>
</dbReference>
<evidence type="ECO:0000313" key="2">
    <source>
        <dbReference type="Proteomes" id="UP001207654"/>
    </source>
</evidence>
<proteinExistence type="predicted"/>
<name>A0ABT4A196_9BACT</name>
<dbReference type="EMBL" id="JAPNKA010000001">
    <property type="protein sequence ID" value="MCY1075410.1"/>
    <property type="molecule type" value="Genomic_DNA"/>
</dbReference>
<accession>A0ABT4A196</accession>
<dbReference type="RefSeq" id="WP_267534344.1">
    <property type="nucleotide sequence ID" value="NZ_JAPNKA010000001.1"/>
</dbReference>
<sequence>MMQLRRGAIELERYWYLALNPEQGIARARALFERLEQPPPG</sequence>
<keyword evidence="2" id="KW-1185">Reference proteome</keyword>